<evidence type="ECO:0000313" key="3">
    <source>
        <dbReference type="Proteomes" id="UP000008810"/>
    </source>
</evidence>
<dbReference type="Proteomes" id="UP000008810">
    <property type="component" value="Chromosome 3"/>
</dbReference>
<reference evidence="2" key="3">
    <citation type="submission" date="2018-08" db="UniProtKB">
        <authorList>
            <consortium name="EnsemblPlants"/>
        </authorList>
    </citation>
    <scope>IDENTIFICATION</scope>
    <source>
        <strain evidence="2">cv. Bd21</strain>
    </source>
</reference>
<keyword evidence="3" id="KW-1185">Reference proteome</keyword>
<dbReference type="InParanoid" id="A0A2K2D390"/>
<accession>A0A2K2D390</accession>
<reference evidence="1" key="2">
    <citation type="submission" date="2017-06" db="EMBL/GenBank/DDBJ databases">
        <title>WGS assembly of Brachypodium distachyon.</title>
        <authorList>
            <consortium name="The International Brachypodium Initiative"/>
            <person name="Lucas S."/>
            <person name="Harmon-Smith M."/>
            <person name="Lail K."/>
            <person name="Tice H."/>
            <person name="Grimwood J."/>
            <person name="Bruce D."/>
            <person name="Barry K."/>
            <person name="Shu S."/>
            <person name="Lindquist E."/>
            <person name="Wang M."/>
            <person name="Pitluck S."/>
            <person name="Vogel J.P."/>
            <person name="Garvin D.F."/>
            <person name="Mockler T.C."/>
            <person name="Schmutz J."/>
            <person name="Rokhsar D."/>
            <person name="Bevan M.W."/>
        </authorList>
    </citation>
    <scope>NUCLEOTIDE SEQUENCE</scope>
    <source>
        <strain evidence="1">Bd21</strain>
    </source>
</reference>
<dbReference type="EnsemblPlants" id="PNT68764">
    <property type="protein sequence ID" value="PNT68764"/>
    <property type="gene ID" value="BRADI_3g44993v3"/>
</dbReference>
<reference evidence="1 2" key="1">
    <citation type="journal article" date="2010" name="Nature">
        <title>Genome sequencing and analysis of the model grass Brachypodium distachyon.</title>
        <authorList>
            <consortium name="International Brachypodium Initiative"/>
        </authorList>
    </citation>
    <scope>NUCLEOTIDE SEQUENCE [LARGE SCALE GENOMIC DNA]</scope>
    <source>
        <strain evidence="1 2">Bd21</strain>
    </source>
</reference>
<dbReference type="AlphaFoldDB" id="A0A2K2D390"/>
<proteinExistence type="predicted"/>
<evidence type="ECO:0000313" key="1">
    <source>
        <dbReference type="EMBL" id="PNT68764.1"/>
    </source>
</evidence>
<dbReference type="EMBL" id="CM000882">
    <property type="protein sequence ID" value="PNT68764.1"/>
    <property type="molecule type" value="Genomic_DNA"/>
</dbReference>
<sequence>MRCLCMLKNMHKSLKPEALKLGNFCRVHSNGAFPFTKIRRHIFLQRERKRLRETGAS</sequence>
<protein>
    <submittedName>
        <fullName evidence="1 2">Uncharacterized protein</fullName>
    </submittedName>
</protein>
<evidence type="ECO:0000313" key="2">
    <source>
        <dbReference type="EnsemblPlants" id="PNT68764"/>
    </source>
</evidence>
<gene>
    <name evidence="1" type="ORF">BRADI_3g44993v3</name>
</gene>
<dbReference type="Gramene" id="PNT68764">
    <property type="protein sequence ID" value="PNT68764"/>
    <property type="gene ID" value="BRADI_3g44993v3"/>
</dbReference>
<name>A0A2K2D390_BRADI</name>
<organism evidence="1">
    <name type="scientific">Brachypodium distachyon</name>
    <name type="common">Purple false brome</name>
    <name type="synonym">Trachynia distachya</name>
    <dbReference type="NCBI Taxonomy" id="15368"/>
    <lineage>
        <taxon>Eukaryota</taxon>
        <taxon>Viridiplantae</taxon>
        <taxon>Streptophyta</taxon>
        <taxon>Embryophyta</taxon>
        <taxon>Tracheophyta</taxon>
        <taxon>Spermatophyta</taxon>
        <taxon>Magnoliopsida</taxon>
        <taxon>Liliopsida</taxon>
        <taxon>Poales</taxon>
        <taxon>Poaceae</taxon>
        <taxon>BOP clade</taxon>
        <taxon>Pooideae</taxon>
        <taxon>Stipodae</taxon>
        <taxon>Brachypodieae</taxon>
        <taxon>Brachypodium</taxon>
    </lineage>
</organism>